<dbReference type="InterPro" id="IPR048283">
    <property type="entry name" value="AdoMetDC-like"/>
</dbReference>
<dbReference type="Gene3D" id="3.60.90.10">
    <property type="entry name" value="S-adenosylmethionine decarboxylase"/>
    <property type="match status" value="1"/>
</dbReference>
<dbReference type="Gene3D" id="3.30.360.50">
    <property type="entry name" value="S-adenosylmethionine decarboxylase"/>
    <property type="match status" value="1"/>
</dbReference>
<dbReference type="EMBL" id="KK102672">
    <property type="protein sequence ID" value="KIY97190.1"/>
    <property type="molecule type" value="Genomic_DNA"/>
</dbReference>
<keyword evidence="11" id="KW-0456">Lyase</keyword>
<dbReference type="InterPro" id="IPR018166">
    <property type="entry name" value="S-AdoMet_deCO2ase_CS"/>
</dbReference>
<dbReference type="EC" id="4.1.1.50" evidence="4"/>
<organism evidence="16 17">
    <name type="scientific">Monoraphidium neglectum</name>
    <dbReference type="NCBI Taxonomy" id="145388"/>
    <lineage>
        <taxon>Eukaryota</taxon>
        <taxon>Viridiplantae</taxon>
        <taxon>Chlorophyta</taxon>
        <taxon>core chlorophytes</taxon>
        <taxon>Chlorophyceae</taxon>
        <taxon>CS clade</taxon>
        <taxon>Sphaeropleales</taxon>
        <taxon>Selenastraceae</taxon>
        <taxon>Monoraphidium</taxon>
    </lineage>
</organism>
<dbReference type="InterPro" id="IPR016067">
    <property type="entry name" value="S-AdoMet_deCO2ase_core"/>
</dbReference>
<dbReference type="GO" id="GO:0005829">
    <property type="term" value="C:cytosol"/>
    <property type="evidence" value="ECO:0007669"/>
    <property type="project" value="TreeGrafter"/>
</dbReference>
<dbReference type="PROSITE" id="PS01336">
    <property type="entry name" value="ADOMETDC"/>
    <property type="match status" value="1"/>
</dbReference>
<protein>
    <recommendedName>
        <fullName evidence="4">adenosylmethionine decarboxylase</fullName>
        <ecNumber evidence="4">4.1.1.50</ecNumber>
    </recommendedName>
</protein>
<name>A0A0D2MRM2_9CHLO</name>
<dbReference type="NCBIfam" id="TIGR00535">
    <property type="entry name" value="SAM_DCase"/>
    <property type="match status" value="1"/>
</dbReference>
<keyword evidence="17" id="KW-1185">Reference proteome</keyword>
<comment type="cofactor">
    <cofactor evidence="1">
        <name>pyruvate</name>
        <dbReference type="ChEBI" id="CHEBI:15361"/>
    </cofactor>
</comment>
<keyword evidence="9" id="KW-0620">Polyamine biosynthesis</keyword>
<evidence type="ECO:0000256" key="3">
    <source>
        <dbReference type="ARBA" id="ARBA00008466"/>
    </source>
</evidence>
<comment type="catalytic activity">
    <reaction evidence="14">
        <text>S-adenosyl-L-methionine + H(+) = S-adenosyl 3-(methylsulfanyl)propylamine + CO2</text>
        <dbReference type="Rhea" id="RHEA:15981"/>
        <dbReference type="ChEBI" id="CHEBI:15378"/>
        <dbReference type="ChEBI" id="CHEBI:16526"/>
        <dbReference type="ChEBI" id="CHEBI:57443"/>
        <dbReference type="ChEBI" id="CHEBI:59789"/>
        <dbReference type="EC" id="4.1.1.50"/>
    </reaction>
</comment>
<evidence type="ECO:0000256" key="13">
    <source>
        <dbReference type="ARBA" id="ARBA00023317"/>
    </source>
</evidence>
<keyword evidence="13" id="KW-0670">Pyruvate</keyword>
<evidence type="ECO:0000256" key="14">
    <source>
        <dbReference type="ARBA" id="ARBA00048112"/>
    </source>
</evidence>
<proteinExistence type="inferred from homology"/>
<keyword evidence="7" id="KW-0068">Autocatalytic cleavage</keyword>
<accession>A0A0D2MRM2</accession>
<dbReference type="GO" id="GO:0004014">
    <property type="term" value="F:adenosylmethionine decarboxylase activity"/>
    <property type="evidence" value="ECO:0007669"/>
    <property type="project" value="UniProtKB-EC"/>
</dbReference>
<keyword evidence="5" id="KW-0949">S-adenosyl-L-methionine</keyword>
<evidence type="ECO:0000256" key="8">
    <source>
        <dbReference type="ARBA" id="ARBA00023066"/>
    </source>
</evidence>
<dbReference type="RefSeq" id="XP_013896210.1">
    <property type="nucleotide sequence ID" value="XM_014040756.1"/>
</dbReference>
<dbReference type="UniPathway" id="UPA00331">
    <property type="reaction ID" value="UER00451"/>
</dbReference>
<evidence type="ECO:0000256" key="10">
    <source>
        <dbReference type="ARBA" id="ARBA00023145"/>
    </source>
</evidence>
<gene>
    <name evidence="16" type="ORF">MNEG_10773</name>
</gene>
<evidence type="ECO:0000256" key="7">
    <source>
        <dbReference type="ARBA" id="ARBA00022813"/>
    </source>
</evidence>
<feature type="region of interest" description="Disordered" evidence="15">
    <location>
        <begin position="387"/>
        <end position="416"/>
    </location>
</feature>
<dbReference type="PANTHER" id="PTHR11570:SF0">
    <property type="entry name" value="S-ADENOSYLMETHIONINE DECARBOXYLASE PROENZYME"/>
    <property type="match status" value="1"/>
</dbReference>
<keyword evidence="10" id="KW-0865">Zymogen</keyword>
<evidence type="ECO:0000313" key="17">
    <source>
        <dbReference type="Proteomes" id="UP000054498"/>
    </source>
</evidence>
<keyword evidence="8" id="KW-0745">Spermidine biosynthesis</keyword>
<evidence type="ECO:0000256" key="15">
    <source>
        <dbReference type="SAM" id="MobiDB-lite"/>
    </source>
</evidence>
<dbReference type="Proteomes" id="UP000054498">
    <property type="component" value="Unassembled WGS sequence"/>
</dbReference>
<dbReference type="GO" id="GO:0008295">
    <property type="term" value="P:spermidine biosynthetic process"/>
    <property type="evidence" value="ECO:0007669"/>
    <property type="project" value="UniProtKB-KW"/>
</dbReference>
<dbReference type="GO" id="GO:0006597">
    <property type="term" value="P:spermine biosynthetic process"/>
    <property type="evidence" value="ECO:0007669"/>
    <property type="project" value="InterPro"/>
</dbReference>
<dbReference type="GeneID" id="25727969"/>
<dbReference type="Pfam" id="PF01536">
    <property type="entry name" value="SAM_decarbox"/>
    <property type="match status" value="1"/>
</dbReference>
<dbReference type="InterPro" id="IPR001985">
    <property type="entry name" value="S-AdoMet_decarboxylase_euk"/>
</dbReference>
<comment type="pathway">
    <text evidence="2">Amine and polyamine biosynthesis; S-adenosylmethioninamine biosynthesis; S-adenosylmethioninamine from S-adenosyl-L-methionine: step 1/1.</text>
</comment>
<evidence type="ECO:0000313" key="16">
    <source>
        <dbReference type="EMBL" id="KIY97190.1"/>
    </source>
</evidence>
<reference evidence="16 17" key="1">
    <citation type="journal article" date="2013" name="BMC Genomics">
        <title>Reconstruction of the lipid metabolism for the microalga Monoraphidium neglectum from its genome sequence reveals characteristics suitable for biofuel production.</title>
        <authorList>
            <person name="Bogen C."/>
            <person name="Al-Dilaimi A."/>
            <person name="Albersmeier A."/>
            <person name="Wichmann J."/>
            <person name="Grundmann M."/>
            <person name="Rupp O."/>
            <person name="Lauersen K.J."/>
            <person name="Blifernez-Klassen O."/>
            <person name="Kalinowski J."/>
            <person name="Goesmann A."/>
            <person name="Mussgnug J.H."/>
            <person name="Kruse O."/>
        </authorList>
    </citation>
    <scope>NUCLEOTIDE SEQUENCE [LARGE SCALE GENOMIC DNA]</scope>
    <source>
        <strain evidence="16 17">SAG 48.87</strain>
    </source>
</reference>
<evidence type="ECO:0000256" key="12">
    <source>
        <dbReference type="ARBA" id="ARBA00023270"/>
    </source>
</evidence>
<feature type="compositionally biased region" description="Low complexity" evidence="15">
    <location>
        <begin position="387"/>
        <end position="400"/>
    </location>
</feature>
<dbReference type="STRING" id="145388.A0A0D2MRM2"/>
<dbReference type="SUPFAM" id="SSF56276">
    <property type="entry name" value="S-adenosylmethionine decarboxylase"/>
    <property type="match status" value="1"/>
</dbReference>
<evidence type="ECO:0000256" key="6">
    <source>
        <dbReference type="ARBA" id="ARBA00022793"/>
    </source>
</evidence>
<evidence type="ECO:0000256" key="5">
    <source>
        <dbReference type="ARBA" id="ARBA00022691"/>
    </source>
</evidence>
<evidence type="ECO:0000256" key="2">
    <source>
        <dbReference type="ARBA" id="ARBA00004911"/>
    </source>
</evidence>
<dbReference type="PANTHER" id="PTHR11570">
    <property type="entry name" value="S-ADENOSYLMETHIONINE DECARBOXYLASE"/>
    <property type="match status" value="1"/>
</dbReference>
<dbReference type="AlphaFoldDB" id="A0A0D2MRM2"/>
<sequence length="472" mass="48884">MADRRPSMVLPNPIFEGSEKRVEIDFAPSASTPAAGLRALSRAQLDELMSLAACTIVSSRTNDHLDAYVLSESSLFVYPTKWVLKTCGTTKLLNAVPRLLELASQGLGMAPRRCKYSRASFLFPEQQPAPYREGFDQEARFLRTHFGHLGNGGSAYVLGDMFNGLQWHVYVADAHGADAAYAPPSGRPFHKFEVCMTDLCRVAAAAFYRDNPAFVSAARTTTDTGIRGLVPGADIDDYVFEPCGYSMNGILGGGFITIHITPEDGFSYASVEVTGFDADAFCPADMLARIAAIFRPGSLSASLSVDAASRCGGYAWGSLAAPPPGYGVQSATAQELATGGRVSYYTFGPDPAAGAPAGVDDAASSRCSSPGLAAAAPRGVLRHMPSFSSAPSSSFDSGSSCDDRSIASGDEGEGAATGAGKAAAAAAARAWAKGLALSMKRVRFEDDESGGAASSGAASDLGSPVAAGAAVV</sequence>
<keyword evidence="6" id="KW-0210">Decarboxylase</keyword>
<keyword evidence="12" id="KW-0704">Schiff base</keyword>
<dbReference type="KEGG" id="mng:MNEG_10773"/>
<dbReference type="OrthoDB" id="1068353at2759"/>
<evidence type="ECO:0000256" key="4">
    <source>
        <dbReference type="ARBA" id="ARBA00012357"/>
    </source>
</evidence>
<evidence type="ECO:0000256" key="9">
    <source>
        <dbReference type="ARBA" id="ARBA00023115"/>
    </source>
</evidence>
<evidence type="ECO:0000256" key="1">
    <source>
        <dbReference type="ARBA" id="ARBA00001928"/>
    </source>
</evidence>
<comment type="similarity">
    <text evidence="3">Belongs to the eukaryotic AdoMetDC family.</text>
</comment>
<evidence type="ECO:0000256" key="11">
    <source>
        <dbReference type="ARBA" id="ARBA00023239"/>
    </source>
</evidence>
<feature type="region of interest" description="Disordered" evidence="15">
    <location>
        <begin position="447"/>
        <end position="472"/>
    </location>
</feature>
<feature type="compositionally biased region" description="Low complexity" evidence="15">
    <location>
        <begin position="450"/>
        <end position="459"/>
    </location>
</feature>